<dbReference type="FunFam" id="3.20.20.380:FF:000001">
    <property type="entry name" value="Copper homeostasis protein CutC"/>
    <property type="match status" value="1"/>
</dbReference>
<evidence type="ECO:0000256" key="1">
    <source>
        <dbReference type="ARBA" id="ARBA00007768"/>
    </source>
</evidence>
<comment type="similarity">
    <text evidence="1 2">Belongs to the CutC family.</text>
</comment>
<dbReference type="GO" id="GO:0005737">
    <property type="term" value="C:cytoplasm"/>
    <property type="evidence" value="ECO:0007669"/>
    <property type="project" value="UniProtKB-SubCell"/>
</dbReference>
<reference evidence="3" key="1">
    <citation type="submission" date="2021-01" db="EMBL/GenBank/DDBJ databases">
        <title>Modified the classification status of verrucomicrobia.</title>
        <authorList>
            <person name="Feng X."/>
        </authorList>
    </citation>
    <scope>NUCLEOTIDE SEQUENCE</scope>
    <source>
        <strain evidence="3">KCTC 22201</strain>
    </source>
</reference>
<evidence type="ECO:0000313" key="3">
    <source>
        <dbReference type="EMBL" id="MBK1826130.1"/>
    </source>
</evidence>
<comment type="caution">
    <text evidence="3">The sequence shown here is derived from an EMBL/GenBank/DDBJ whole genome shotgun (WGS) entry which is preliminary data.</text>
</comment>
<name>A0A934VF25_9BACT</name>
<dbReference type="HAMAP" id="MF_00795">
    <property type="entry name" value="CutC"/>
    <property type="match status" value="1"/>
</dbReference>
<dbReference type="AlphaFoldDB" id="A0A934VF25"/>
<accession>A0A934VF25</accession>
<sequence length="245" mass="26379">MIVEVCLDSLESVAAAADAGADRIELCSALTEGGLTPTLGTLIEARRIFPGVIVHMIRPRRGDFHYNTLELEAMATDIQRAIEHGADEIIFGCLFLDGSVDRHANETLIKACNGHPCVFHRAFDVTRSLSESLETLIELGFKRVLSSGGHPNALEGAPALRDLGKQAKGRIEILPGGGITPENAAIVAQQAEAAQLHLTARRTHESPMIHRNPDLPMGATEVPGEYEFKTASAECIRKVMAIPSD</sequence>
<dbReference type="PANTHER" id="PTHR12598">
    <property type="entry name" value="COPPER HOMEOSTASIS PROTEIN CUTC"/>
    <property type="match status" value="1"/>
</dbReference>
<dbReference type="Pfam" id="PF03932">
    <property type="entry name" value="CutC"/>
    <property type="match status" value="1"/>
</dbReference>
<proteinExistence type="inferred from homology"/>
<dbReference type="CDD" id="cd00945">
    <property type="entry name" value="Aldolase_Class_I"/>
    <property type="match status" value="1"/>
</dbReference>
<keyword evidence="2" id="KW-0963">Cytoplasm</keyword>
<dbReference type="RefSeq" id="WP_234044439.1">
    <property type="nucleotide sequence ID" value="NZ_JAENII010000002.1"/>
</dbReference>
<keyword evidence="4" id="KW-1185">Reference proteome</keyword>
<dbReference type="Proteomes" id="UP000658278">
    <property type="component" value="Unassembled WGS sequence"/>
</dbReference>
<comment type="caution">
    <text evidence="2">Once thought to be involved in copper homeostasis, experiments in E.coli have shown this is not the case.</text>
</comment>
<dbReference type="EMBL" id="JAENII010000002">
    <property type="protein sequence ID" value="MBK1826130.1"/>
    <property type="molecule type" value="Genomic_DNA"/>
</dbReference>
<gene>
    <name evidence="2" type="primary">cutC</name>
    <name evidence="3" type="ORF">JIN81_03805</name>
</gene>
<evidence type="ECO:0000313" key="4">
    <source>
        <dbReference type="Proteomes" id="UP000658278"/>
    </source>
</evidence>
<dbReference type="Gene3D" id="3.20.20.380">
    <property type="entry name" value="Copper homeostasis (CutC) domain"/>
    <property type="match status" value="1"/>
</dbReference>
<dbReference type="InterPro" id="IPR005627">
    <property type="entry name" value="CutC-like"/>
</dbReference>
<protein>
    <recommendedName>
        <fullName evidence="2">PF03932 family protein CutC</fullName>
    </recommendedName>
</protein>
<evidence type="ECO:0000256" key="2">
    <source>
        <dbReference type="HAMAP-Rule" id="MF_00795"/>
    </source>
</evidence>
<dbReference type="GO" id="GO:0005507">
    <property type="term" value="F:copper ion binding"/>
    <property type="evidence" value="ECO:0007669"/>
    <property type="project" value="TreeGrafter"/>
</dbReference>
<dbReference type="InterPro" id="IPR036822">
    <property type="entry name" value="CutC-like_dom_sf"/>
</dbReference>
<dbReference type="PANTHER" id="PTHR12598:SF0">
    <property type="entry name" value="COPPER HOMEOSTASIS PROTEIN CUTC HOMOLOG"/>
    <property type="match status" value="1"/>
</dbReference>
<organism evidence="3 4">
    <name type="scientific">Haloferula rosea</name>
    <dbReference type="NCBI Taxonomy" id="490093"/>
    <lineage>
        <taxon>Bacteria</taxon>
        <taxon>Pseudomonadati</taxon>
        <taxon>Verrucomicrobiota</taxon>
        <taxon>Verrucomicrobiia</taxon>
        <taxon>Verrucomicrobiales</taxon>
        <taxon>Verrucomicrobiaceae</taxon>
        <taxon>Haloferula</taxon>
    </lineage>
</organism>
<comment type="subcellular location">
    <subcellularLocation>
        <location evidence="2">Cytoplasm</location>
    </subcellularLocation>
</comment>
<dbReference type="SUPFAM" id="SSF110395">
    <property type="entry name" value="CutC-like"/>
    <property type="match status" value="1"/>
</dbReference>